<protein>
    <submittedName>
        <fullName evidence="1">FMN-binding protein</fullName>
    </submittedName>
</protein>
<reference evidence="1" key="1">
    <citation type="submission" date="2024-05" db="EMBL/GenBank/DDBJ databases">
        <authorList>
            <person name="Cai S.Y."/>
            <person name="Jin L.M."/>
            <person name="Li H.R."/>
        </authorList>
    </citation>
    <scope>NUCLEOTIDE SEQUENCE</scope>
    <source>
        <strain evidence="1">A5-74</strain>
    </source>
</reference>
<dbReference type="RefSeq" id="WP_353649303.1">
    <property type="nucleotide sequence ID" value="NZ_CP159218.1"/>
</dbReference>
<accession>A0AAU8DR54</accession>
<organism evidence="1">
    <name type="scientific">Nakamurella sp. A5-74</name>
    <dbReference type="NCBI Taxonomy" id="3158264"/>
    <lineage>
        <taxon>Bacteria</taxon>
        <taxon>Bacillati</taxon>
        <taxon>Actinomycetota</taxon>
        <taxon>Actinomycetes</taxon>
        <taxon>Nakamurellales</taxon>
        <taxon>Nakamurellaceae</taxon>
        <taxon>Nakamurella</taxon>
    </lineage>
</organism>
<dbReference type="AlphaFoldDB" id="A0AAU8DR54"/>
<gene>
    <name evidence="1" type="ORF">ABLG96_21310</name>
</gene>
<sequence>MTTSRTRLLLAGLGGLAVAGSAAGGVLLVQAGQTVEAAPSVRVDIPAPVTAQASSSAGTQGSLFRDGDYTSAGRYLTPGGDESILVTVHLRGGIVTSVVARTEALSPTARQFQEQFRVSVAAQVVARPLASVSVDVVAGASLTSSGFNNALAGIRAEARR</sequence>
<dbReference type="EMBL" id="CP159218">
    <property type="protein sequence ID" value="XCG63688.1"/>
    <property type="molecule type" value="Genomic_DNA"/>
</dbReference>
<evidence type="ECO:0000313" key="1">
    <source>
        <dbReference type="EMBL" id="XCG63688.1"/>
    </source>
</evidence>
<proteinExistence type="predicted"/>
<name>A0AAU8DR54_9ACTN</name>